<dbReference type="SUPFAM" id="SSF89447">
    <property type="entry name" value="AbrB/MazE/MraZ-like"/>
    <property type="match status" value="1"/>
</dbReference>
<evidence type="ECO:0000259" key="1">
    <source>
        <dbReference type="PROSITE" id="PS51740"/>
    </source>
</evidence>
<dbReference type="InterPro" id="IPR007159">
    <property type="entry name" value="SpoVT-AbrB_dom"/>
</dbReference>
<dbReference type="PROSITE" id="PS51740">
    <property type="entry name" value="SPOVT_ABRB"/>
    <property type="match status" value="1"/>
</dbReference>
<protein>
    <recommendedName>
        <fullName evidence="1">SpoVT-AbrB domain-containing protein</fullName>
    </recommendedName>
</protein>
<dbReference type="AlphaFoldDB" id="X1J8S6"/>
<evidence type="ECO:0000313" key="2">
    <source>
        <dbReference type="EMBL" id="GAH90367.1"/>
    </source>
</evidence>
<dbReference type="PANTHER" id="PTHR34860:SF6">
    <property type="entry name" value="REPRESSOR-LIKE PROTEIN SSO7C3"/>
    <property type="match status" value="1"/>
</dbReference>
<dbReference type="PANTHER" id="PTHR34860">
    <property type="entry name" value="REPRESSOR-LIKE PROTEIN SSO7C3"/>
    <property type="match status" value="1"/>
</dbReference>
<proteinExistence type="predicted"/>
<dbReference type="InterPro" id="IPR037914">
    <property type="entry name" value="SpoVT-AbrB_sf"/>
</dbReference>
<dbReference type="GO" id="GO:0003677">
    <property type="term" value="F:DNA binding"/>
    <property type="evidence" value="ECO:0007669"/>
    <property type="project" value="InterPro"/>
</dbReference>
<feature type="domain" description="SpoVT-AbrB" evidence="1">
    <location>
        <begin position="1"/>
        <end position="46"/>
    </location>
</feature>
<accession>X1J8S6</accession>
<organism evidence="2">
    <name type="scientific">marine sediment metagenome</name>
    <dbReference type="NCBI Taxonomy" id="412755"/>
    <lineage>
        <taxon>unclassified sequences</taxon>
        <taxon>metagenomes</taxon>
        <taxon>ecological metagenomes</taxon>
    </lineage>
</organism>
<dbReference type="SMART" id="SM00966">
    <property type="entry name" value="SpoVT_AbrB"/>
    <property type="match status" value="1"/>
</dbReference>
<dbReference type="InterPro" id="IPR052975">
    <property type="entry name" value="Repressor-like_regulatory"/>
</dbReference>
<gene>
    <name evidence="2" type="ORF">S06H3_05844</name>
</gene>
<dbReference type="Gene3D" id="2.10.260.10">
    <property type="match status" value="1"/>
</dbReference>
<name>X1J8S6_9ZZZZ</name>
<dbReference type="EMBL" id="BARV01002207">
    <property type="protein sequence ID" value="GAH90367.1"/>
    <property type="molecule type" value="Genomic_DNA"/>
</dbReference>
<dbReference type="Pfam" id="PF04014">
    <property type="entry name" value="MazE_antitoxin"/>
    <property type="match status" value="1"/>
</dbReference>
<dbReference type="NCBIfam" id="TIGR01439">
    <property type="entry name" value="lp_hng_hel_AbrB"/>
    <property type="match status" value="1"/>
</dbReference>
<comment type="caution">
    <text evidence="2">The sequence shown here is derived from an EMBL/GenBank/DDBJ whole genome shotgun (WGS) entry which is preliminary data.</text>
</comment>
<sequence>MSTTTVTKKGQITIPKPVREQLGLKEGDKVIVKFSGRKAFVRKIPSIFDLQSSVPVPEDVKKLSWKEMEKKTHDYMAKKVRP</sequence>
<reference evidence="2" key="1">
    <citation type="journal article" date="2014" name="Front. Microbiol.">
        <title>High frequency of phylogenetically diverse reductive dehalogenase-homologous genes in deep subseafloor sedimentary metagenomes.</title>
        <authorList>
            <person name="Kawai M."/>
            <person name="Futagami T."/>
            <person name="Toyoda A."/>
            <person name="Takaki Y."/>
            <person name="Nishi S."/>
            <person name="Hori S."/>
            <person name="Arai W."/>
            <person name="Tsubouchi T."/>
            <person name="Morono Y."/>
            <person name="Uchiyama I."/>
            <person name="Ito T."/>
            <person name="Fujiyama A."/>
            <person name="Inagaki F."/>
            <person name="Takami H."/>
        </authorList>
    </citation>
    <scope>NUCLEOTIDE SEQUENCE</scope>
    <source>
        <strain evidence="2">Expedition CK06-06</strain>
    </source>
</reference>